<sequence length="71" mass="8228">MKISAMLFFYLLQYFPLLFVYPKRFAFSLFFIFIFYFSLSLFGIKSGRESSNRMVAAVMGARVAGARGECR</sequence>
<keyword evidence="3" id="KW-1185">Reference proteome</keyword>
<dbReference type="GeneID" id="85403546"/>
<gene>
    <name evidence="2" type="ORF">CTAM01_03272</name>
</gene>
<name>A0ABQ9RLI3_9PEZI</name>
<comment type="caution">
    <text evidence="2">The sequence shown here is derived from an EMBL/GenBank/DDBJ whole genome shotgun (WGS) entry which is preliminary data.</text>
</comment>
<feature type="transmembrane region" description="Helical" evidence="1">
    <location>
        <begin position="25"/>
        <end position="44"/>
    </location>
</feature>
<evidence type="ECO:0000313" key="3">
    <source>
        <dbReference type="Proteomes" id="UP001227543"/>
    </source>
</evidence>
<dbReference type="RefSeq" id="XP_060386307.1">
    <property type="nucleotide sequence ID" value="XM_060519308.1"/>
</dbReference>
<dbReference type="EMBL" id="MLFU01000007">
    <property type="protein sequence ID" value="KAK1506940.1"/>
    <property type="molecule type" value="Genomic_DNA"/>
</dbReference>
<keyword evidence="1" id="KW-0812">Transmembrane</keyword>
<evidence type="ECO:0000313" key="2">
    <source>
        <dbReference type="EMBL" id="KAK1506940.1"/>
    </source>
</evidence>
<keyword evidence="1" id="KW-1133">Transmembrane helix</keyword>
<keyword evidence="1" id="KW-0472">Membrane</keyword>
<evidence type="ECO:0000256" key="1">
    <source>
        <dbReference type="SAM" id="Phobius"/>
    </source>
</evidence>
<protein>
    <submittedName>
        <fullName evidence="2">Uncharacterized protein</fullName>
    </submittedName>
</protein>
<proteinExistence type="predicted"/>
<organism evidence="2 3">
    <name type="scientific">Colletotrichum tamarilloi</name>
    <dbReference type="NCBI Taxonomy" id="1209934"/>
    <lineage>
        <taxon>Eukaryota</taxon>
        <taxon>Fungi</taxon>
        <taxon>Dikarya</taxon>
        <taxon>Ascomycota</taxon>
        <taxon>Pezizomycotina</taxon>
        <taxon>Sordariomycetes</taxon>
        <taxon>Hypocreomycetidae</taxon>
        <taxon>Glomerellales</taxon>
        <taxon>Glomerellaceae</taxon>
        <taxon>Colletotrichum</taxon>
        <taxon>Colletotrichum acutatum species complex</taxon>
    </lineage>
</organism>
<dbReference type="Proteomes" id="UP001227543">
    <property type="component" value="Unassembled WGS sequence"/>
</dbReference>
<accession>A0ABQ9RLI3</accession>
<reference evidence="2 3" key="1">
    <citation type="submission" date="2016-10" db="EMBL/GenBank/DDBJ databases">
        <title>The genome sequence of Colletotrichum fioriniae PJ7.</title>
        <authorList>
            <person name="Baroncelli R."/>
        </authorList>
    </citation>
    <scope>NUCLEOTIDE SEQUENCE [LARGE SCALE GENOMIC DNA]</scope>
    <source>
        <strain evidence="2 3">Tom-12</strain>
    </source>
</reference>